<gene>
    <name evidence="1" type="ORF">FIA58_016295</name>
</gene>
<reference evidence="1 2" key="2">
    <citation type="submission" date="2019-05" db="EMBL/GenBank/DDBJ databases">
        <authorList>
            <person name="Lianzixin W."/>
        </authorList>
    </citation>
    <scope>NUCLEOTIDE SEQUENCE [LARGE SCALE GENOMIC DNA]</scope>
    <source>
        <strain evidence="1 2">EC11</strain>
    </source>
</reference>
<dbReference type="Proteomes" id="UP000817854">
    <property type="component" value="Unassembled WGS sequence"/>
</dbReference>
<comment type="caution">
    <text evidence="1">The sequence shown here is derived from an EMBL/GenBank/DDBJ whole genome shotgun (WGS) entry which is preliminary data.</text>
</comment>
<protein>
    <submittedName>
        <fullName evidence="1">Uncharacterized protein</fullName>
    </submittedName>
</protein>
<sequence length="221" mass="25897">MKAIFTIEKVSSLTEIPNYWSKEDYFALLKAFDVPVADTLSNDECIEYLQMAVSELEPNQAAQILLTYKLSAFLNENQIEQISNDMLIDKISEEYPEIGLHLDLFSINQLLFKLYNGKFPNTKAILIEVLVEIEDYSEVLTKEEIIKYIMEMTSERNVIKRLFSEKLEHNTPFEEANDIIWKLEHSNDHYKIYTSEYWIADEEIEKSKIETEFISIDVLGE</sequence>
<reference evidence="1 2" key="3">
    <citation type="submission" date="2020-02" db="EMBL/GenBank/DDBJ databases">
        <title>Flavobacterium profundi sp. nov., isolated from a deep-sea seamount.</title>
        <authorList>
            <person name="Zhang D.-C."/>
        </authorList>
    </citation>
    <scope>NUCLEOTIDE SEQUENCE [LARGE SCALE GENOMIC DNA]</scope>
    <source>
        <strain evidence="1 2">EC11</strain>
    </source>
</reference>
<evidence type="ECO:0000313" key="1">
    <source>
        <dbReference type="EMBL" id="NHN27244.1"/>
    </source>
</evidence>
<dbReference type="RefSeq" id="WP_140963755.1">
    <property type="nucleotide sequence ID" value="NZ_VEVQ02000012.1"/>
</dbReference>
<dbReference type="EMBL" id="VEVQ02000012">
    <property type="protein sequence ID" value="NHN27244.1"/>
    <property type="molecule type" value="Genomic_DNA"/>
</dbReference>
<proteinExistence type="predicted"/>
<reference evidence="2" key="1">
    <citation type="submission" date="2019-05" db="EMBL/GenBank/DDBJ databases">
        <title>Flavobacterium profundi sp. nov., isolated from a deep-sea seamount.</title>
        <authorList>
            <person name="Zhang D.-C."/>
        </authorList>
    </citation>
    <scope>NUCLEOTIDE SEQUENCE [LARGE SCALE GENOMIC DNA]</scope>
    <source>
        <strain evidence="2">EC11</strain>
    </source>
</reference>
<evidence type="ECO:0000313" key="2">
    <source>
        <dbReference type="Proteomes" id="UP000817854"/>
    </source>
</evidence>
<keyword evidence="2" id="KW-1185">Reference proteome</keyword>
<name>A0ABX0IWP5_9FLAO</name>
<organism evidence="1 2">
    <name type="scientific">Flavobacterium jejuense</name>
    <dbReference type="NCBI Taxonomy" id="1544455"/>
    <lineage>
        <taxon>Bacteria</taxon>
        <taxon>Pseudomonadati</taxon>
        <taxon>Bacteroidota</taxon>
        <taxon>Flavobacteriia</taxon>
        <taxon>Flavobacteriales</taxon>
        <taxon>Flavobacteriaceae</taxon>
        <taxon>Flavobacterium</taxon>
    </lineage>
</organism>
<accession>A0ABX0IWP5</accession>